<dbReference type="InterPro" id="IPR022488">
    <property type="entry name" value="PPK2-related"/>
</dbReference>
<dbReference type="InterPro" id="IPR027417">
    <property type="entry name" value="P-loop_NTPase"/>
</dbReference>
<gene>
    <name evidence="5" type="ORF">C7450_106272</name>
</gene>
<comment type="catalytic activity">
    <reaction evidence="2">
        <text>[phosphate](n) + ATP = [phosphate](n+1) + ADP</text>
        <dbReference type="Rhea" id="RHEA:19573"/>
        <dbReference type="Rhea" id="RHEA-COMP:9859"/>
        <dbReference type="Rhea" id="RHEA-COMP:14280"/>
        <dbReference type="ChEBI" id="CHEBI:16838"/>
        <dbReference type="ChEBI" id="CHEBI:30616"/>
        <dbReference type="ChEBI" id="CHEBI:456216"/>
    </reaction>
    <physiologicalReaction direction="right-to-left" evidence="2">
        <dbReference type="Rhea" id="RHEA:19575"/>
    </physiologicalReaction>
</comment>
<evidence type="ECO:0000256" key="1">
    <source>
        <dbReference type="ARBA" id="ARBA00023310"/>
    </source>
</evidence>
<keyword evidence="1" id="KW-0066">ATP synthesis</keyword>
<dbReference type="EMBL" id="QJJK01000006">
    <property type="protein sequence ID" value="PXW58096.1"/>
    <property type="molecule type" value="Genomic_DNA"/>
</dbReference>
<dbReference type="Pfam" id="PF03976">
    <property type="entry name" value="PPK2"/>
    <property type="match status" value="1"/>
</dbReference>
<organism evidence="5 6">
    <name type="scientific">Chelatococcus asaccharovorans</name>
    <dbReference type="NCBI Taxonomy" id="28210"/>
    <lineage>
        <taxon>Bacteria</taxon>
        <taxon>Pseudomonadati</taxon>
        <taxon>Pseudomonadota</taxon>
        <taxon>Alphaproteobacteria</taxon>
        <taxon>Hyphomicrobiales</taxon>
        <taxon>Chelatococcaceae</taxon>
        <taxon>Chelatococcus</taxon>
    </lineage>
</organism>
<name>A0A2V3UGX1_9HYPH</name>
<evidence type="ECO:0000259" key="4">
    <source>
        <dbReference type="Pfam" id="PF03976"/>
    </source>
</evidence>
<dbReference type="PANTHER" id="PTHR34383">
    <property type="entry name" value="POLYPHOSPHATE:AMP PHOSPHOTRANSFERASE-RELATED"/>
    <property type="match status" value="1"/>
</dbReference>
<dbReference type="Proteomes" id="UP000248021">
    <property type="component" value="Unassembled WGS sequence"/>
</dbReference>
<dbReference type="GO" id="GO:0016776">
    <property type="term" value="F:phosphotransferase activity, phosphate group as acceptor"/>
    <property type="evidence" value="ECO:0007669"/>
    <property type="project" value="InterPro"/>
</dbReference>
<evidence type="ECO:0000256" key="3">
    <source>
        <dbReference type="SAM" id="MobiDB-lite"/>
    </source>
</evidence>
<reference evidence="5 6" key="1">
    <citation type="submission" date="2018-05" db="EMBL/GenBank/DDBJ databases">
        <title>Genomic Encyclopedia of Type Strains, Phase IV (KMG-IV): sequencing the most valuable type-strain genomes for metagenomic binning, comparative biology and taxonomic classification.</title>
        <authorList>
            <person name="Goeker M."/>
        </authorList>
    </citation>
    <scope>NUCLEOTIDE SEQUENCE [LARGE SCALE GENOMIC DNA]</scope>
    <source>
        <strain evidence="5 6">DSM 6462</strain>
    </source>
</reference>
<evidence type="ECO:0000256" key="2">
    <source>
        <dbReference type="ARBA" id="ARBA00024500"/>
    </source>
</evidence>
<dbReference type="OrthoDB" id="9775224at2"/>
<protein>
    <submittedName>
        <fullName evidence="5">PPK2 family polyphosphate:nucleotide phosphotransferase</fullName>
    </submittedName>
</protein>
<feature type="domain" description="Polyphosphate kinase-2-related" evidence="4">
    <location>
        <begin position="133"/>
        <end position="364"/>
    </location>
</feature>
<dbReference type="InterPro" id="IPR022300">
    <property type="entry name" value="PPK2-rel_1"/>
</dbReference>
<evidence type="ECO:0000313" key="5">
    <source>
        <dbReference type="EMBL" id="PXW58096.1"/>
    </source>
</evidence>
<comment type="caution">
    <text evidence="5">The sequence shown here is derived from an EMBL/GenBank/DDBJ whole genome shotgun (WGS) entry which is preliminary data.</text>
</comment>
<feature type="compositionally biased region" description="Low complexity" evidence="3">
    <location>
        <begin position="65"/>
        <end position="91"/>
    </location>
</feature>
<keyword evidence="6" id="KW-1185">Reference proteome</keyword>
<feature type="compositionally biased region" description="Basic residues" evidence="3">
    <location>
        <begin position="1"/>
        <end position="17"/>
    </location>
</feature>
<feature type="compositionally biased region" description="Polar residues" evidence="3">
    <location>
        <begin position="44"/>
        <end position="64"/>
    </location>
</feature>
<dbReference type="GO" id="GO:0006754">
    <property type="term" value="P:ATP biosynthetic process"/>
    <property type="evidence" value="ECO:0007669"/>
    <property type="project" value="UniProtKB-KW"/>
</dbReference>
<dbReference type="PANTHER" id="PTHR34383:SF3">
    <property type="entry name" value="POLYPHOSPHATE:AMP PHOSPHOTRANSFERASE"/>
    <property type="match status" value="1"/>
</dbReference>
<dbReference type="RefSeq" id="WP_110375398.1">
    <property type="nucleotide sequence ID" value="NZ_JAHBRY010000001.1"/>
</dbReference>
<keyword evidence="5" id="KW-0808">Transferase</keyword>
<dbReference type="Gene3D" id="3.40.50.300">
    <property type="entry name" value="P-loop containing nucleotide triphosphate hydrolases"/>
    <property type="match status" value="1"/>
</dbReference>
<dbReference type="SUPFAM" id="SSF52540">
    <property type="entry name" value="P-loop containing nucleoside triphosphate hydrolases"/>
    <property type="match status" value="1"/>
</dbReference>
<feature type="region of interest" description="Disordered" evidence="3">
    <location>
        <begin position="1"/>
        <end position="97"/>
    </location>
</feature>
<dbReference type="GO" id="GO:0006797">
    <property type="term" value="P:polyphosphate metabolic process"/>
    <property type="evidence" value="ECO:0007669"/>
    <property type="project" value="InterPro"/>
</dbReference>
<proteinExistence type="predicted"/>
<dbReference type="NCBIfam" id="TIGR03709">
    <property type="entry name" value="PPK2_rel_1"/>
    <property type="match status" value="1"/>
</dbReference>
<sequence length="391" mass="43990">MSRSPRKTAKKSTKKSAKKADDQSAGRSAGKAAKTARGKWAEDASSQAVDSPQNPARGTAPETQSSKAKSSKTQLSETQPPKTQPSKTSPPGTRLPVEPAALAGLLGPYRITNGSDFRIGDHNPGDTGGLDLEKDHARDLLDRGVAALSAIQERLFANNRWSVLLVFQAMDAAGKDGTIKHVMSGINPQGCQVHAFKAPSSEELDHDFLWRTHQRLPERGRIGIFNRSYYEEVLVVRVHQEMLDRQNLPPRLVTKSIWDDRLRDIRHHERYLARNGMLILKFFLNVSKDEQKKRLLQRIDDPAKNWKFESKDVDERTYWKAYMHAYEEAIRATASNFAPWYVIPADNKWFTRLAVMGAVVTELSKLGVDFPKIDDADLHKLLGFRERLVAD</sequence>
<dbReference type="AlphaFoldDB" id="A0A2V3UGX1"/>
<accession>A0A2V3UGX1</accession>
<evidence type="ECO:0000313" key="6">
    <source>
        <dbReference type="Proteomes" id="UP000248021"/>
    </source>
</evidence>